<proteinExistence type="predicted"/>
<dbReference type="AlphaFoldDB" id="A0A348AYU6"/>
<keyword evidence="1" id="KW-0687">Ribonucleoprotein</keyword>
<keyword evidence="1" id="KW-0496">Mitochondrion</keyword>
<keyword evidence="1" id="KW-0689">Ribosomal protein</keyword>
<dbReference type="EMBL" id="LC369600">
    <property type="protein sequence ID" value="BBD14164.1"/>
    <property type="molecule type" value="Genomic_DNA"/>
</dbReference>
<gene>
    <name evidence="1" type="primary">rps1</name>
</gene>
<geneLocation type="mitochondrion" evidence="1"/>
<accession>A0A348AYU6</accession>
<evidence type="ECO:0000313" key="1">
    <source>
        <dbReference type="EMBL" id="BBD14164.1"/>
    </source>
</evidence>
<sequence length="172" mass="19166">MPSFLSEGQVFAGVIVGNSSKISFVDLGLKSLTSLTGKDRLCIKSDSMSEISMGDLVELSLIDLKGVNHFSIGVLPRETRISWSAWDVLKQKVFVDGVALSSINNGFGIGVGSWICFLPKQHSSYHQESIGVVQTMKVHLVAEKSRNVVLSRTSVCKRWSWYRSRPRFHSRY</sequence>
<dbReference type="GO" id="GO:0005840">
    <property type="term" value="C:ribosome"/>
    <property type="evidence" value="ECO:0007669"/>
    <property type="project" value="UniProtKB-KW"/>
</dbReference>
<name>A0A348AYU6_9EUKA</name>
<reference evidence="1" key="1">
    <citation type="journal article" date="2018" name="Sci. Rep.">
        <title>Ophirina amphinema n. gen., n. sp., a New Deeply Branching Discobid with Phylogenetic Affinity to Jakobids.</title>
        <authorList>
            <person name="Yabuki A."/>
            <person name="Gyaltshen Y."/>
            <person name="Heiss A.A."/>
            <person name="Fujikura K."/>
            <person name="Kim E."/>
        </authorList>
    </citation>
    <scope>NUCLEOTIDE SEQUENCE</scope>
    <source>
        <strain evidence="1">JB</strain>
    </source>
</reference>
<protein>
    <submittedName>
        <fullName evidence="1">Ribosomal protein S1</fullName>
    </submittedName>
</protein>
<organism evidence="1">
    <name type="scientific">Ophirina amphinema</name>
    <dbReference type="NCBI Taxonomy" id="2108040"/>
    <lineage>
        <taxon>Eukaryota</taxon>
        <taxon>Discoba</taxon>
        <taxon>Jakobida</taxon>
        <taxon>Ophirinina</taxon>
        <taxon>Ophirinidae</taxon>
        <taxon>Ophirina</taxon>
    </lineage>
</organism>